<dbReference type="WBParaSite" id="MhA1_Contig1353.frz3.gene9">
    <property type="protein sequence ID" value="MhA1_Contig1353.frz3.gene9"/>
    <property type="gene ID" value="MhA1_Contig1353.frz3.gene9"/>
</dbReference>
<evidence type="ECO:0000313" key="3">
    <source>
        <dbReference type="WBParaSite" id="MhA1_Contig1353.frz3.gene9"/>
    </source>
</evidence>
<dbReference type="Gene3D" id="3.30.200.20">
    <property type="entry name" value="Phosphorylase Kinase, domain 1"/>
    <property type="match status" value="1"/>
</dbReference>
<evidence type="ECO:0000313" key="2">
    <source>
        <dbReference type="Proteomes" id="UP000095281"/>
    </source>
</evidence>
<proteinExistence type="predicted"/>
<accession>A0A1I8B4E1</accession>
<reference evidence="3" key="1">
    <citation type="submission" date="2016-11" db="UniProtKB">
        <authorList>
            <consortium name="WormBaseParasite"/>
        </authorList>
    </citation>
    <scope>IDENTIFICATION</scope>
</reference>
<name>A0A1I8B4E1_MELHA</name>
<dbReference type="Gene3D" id="1.10.510.10">
    <property type="entry name" value="Transferase(Phosphotransferase) domain 1"/>
    <property type="match status" value="1"/>
</dbReference>
<dbReference type="InterPro" id="IPR000719">
    <property type="entry name" value="Prot_kinase_dom"/>
</dbReference>
<dbReference type="GO" id="GO:0005524">
    <property type="term" value="F:ATP binding"/>
    <property type="evidence" value="ECO:0007669"/>
    <property type="project" value="InterPro"/>
</dbReference>
<evidence type="ECO:0000259" key="1">
    <source>
        <dbReference type="PROSITE" id="PS50011"/>
    </source>
</evidence>
<keyword evidence="2" id="KW-1185">Reference proteome</keyword>
<dbReference type="AlphaFoldDB" id="A0A1I8B4E1"/>
<organism evidence="2 3">
    <name type="scientific">Meloidogyne hapla</name>
    <name type="common">Root-knot nematode worm</name>
    <dbReference type="NCBI Taxonomy" id="6305"/>
    <lineage>
        <taxon>Eukaryota</taxon>
        <taxon>Metazoa</taxon>
        <taxon>Ecdysozoa</taxon>
        <taxon>Nematoda</taxon>
        <taxon>Chromadorea</taxon>
        <taxon>Rhabditida</taxon>
        <taxon>Tylenchina</taxon>
        <taxon>Tylenchomorpha</taxon>
        <taxon>Tylenchoidea</taxon>
        <taxon>Meloidogynidae</taxon>
        <taxon>Meloidogyninae</taxon>
        <taxon>Meloidogyne</taxon>
    </lineage>
</organism>
<dbReference type="InterPro" id="IPR011009">
    <property type="entry name" value="Kinase-like_dom_sf"/>
</dbReference>
<dbReference type="PROSITE" id="PS50011">
    <property type="entry name" value="PROTEIN_KINASE_DOM"/>
    <property type="match status" value="1"/>
</dbReference>
<feature type="domain" description="Protein kinase" evidence="1">
    <location>
        <begin position="1"/>
        <end position="181"/>
    </location>
</feature>
<dbReference type="Proteomes" id="UP000095281">
    <property type="component" value="Unplaced"/>
</dbReference>
<dbReference type="GO" id="GO:0004672">
    <property type="term" value="F:protein kinase activity"/>
    <property type="evidence" value="ECO:0007669"/>
    <property type="project" value="InterPro"/>
</dbReference>
<protein>
    <submittedName>
        <fullName evidence="3">Protein kinase domain-containing protein</fullName>
    </submittedName>
</protein>
<dbReference type="SUPFAM" id="SSF56112">
    <property type="entry name" value="Protein kinase-like (PK-like)"/>
    <property type="match status" value="1"/>
</dbReference>
<sequence>MTCHSIFQCIFLELVPVVKRAKSIFFQDLKKFGAILKETAILLETVIILEDLRQEHHDMFEGKQVIAMELGGMSLKKYFYYKSKETNKERENLQDVIIKLLKGAALAVEEFHKHAIHLDIKDDNFVLSREQKNENIIYSKLIDFNISVLKSDINSAPVRSAAEIYKAPEIRNNDTSKGSFI</sequence>